<protein>
    <recommendedName>
        <fullName evidence="2">SnoaL-like domain-containing protein</fullName>
    </recommendedName>
</protein>
<comment type="caution">
    <text evidence="3">The sequence shown here is derived from an EMBL/GenBank/DDBJ whole genome shotgun (WGS) entry which is preliminary data.</text>
</comment>
<feature type="domain" description="SnoaL-like" evidence="2">
    <location>
        <begin position="14"/>
        <end position="117"/>
    </location>
</feature>
<evidence type="ECO:0000259" key="2">
    <source>
        <dbReference type="Pfam" id="PF26528"/>
    </source>
</evidence>
<dbReference type="Proteomes" id="UP000076881">
    <property type="component" value="Unassembled WGS sequence"/>
</dbReference>
<dbReference type="OrthoDB" id="5396546at2759"/>
<name>A0A168JZH8_CORDF</name>
<accession>A0A168JZH8</accession>
<dbReference type="AlphaFoldDB" id="A0A168JZH8"/>
<feature type="compositionally biased region" description="Low complexity" evidence="1">
    <location>
        <begin position="1"/>
        <end position="18"/>
    </location>
</feature>
<sequence>MHEAAASSGLTLASSAAEGRGKKGCTIRPLRQDEFEFGTDDQVAPAGFASAEELSKKAQKERWVGMRVDMWNDEGVDLKGLRQGMLVKVRYWWREEDGQWTQTLHDLLYIGQLDGTEGSEGDRID</sequence>
<organism evidence="3 4">
    <name type="scientific">Akanthomyces lecanii RCEF 1005</name>
    <dbReference type="NCBI Taxonomy" id="1081108"/>
    <lineage>
        <taxon>Eukaryota</taxon>
        <taxon>Fungi</taxon>
        <taxon>Dikarya</taxon>
        <taxon>Ascomycota</taxon>
        <taxon>Pezizomycotina</taxon>
        <taxon>Sordariomycetes</taxon>
        <taxon>Hypocreomycetidae</taxon>
        <taxon>Hypocreales</taxon>
        <taxon>Cordycipitaceae</taxon>
        <taxon>Akanthomyces</taxon>
        <taxon>Cordyceps confragosa</taxon>
    </lineage>
</organism>
<proteinExistence type="predicted"/>
<feature type="region of interest" description="Disordered" evidence="1">
    <location>
        <begin position="1"/>
        <end position="25"/>
    </location>
</feature>
<evidence type="ECO:0000256" key="1">
    <source>
        <dbReference type="SAM" id="MobiDB-lite"/>
    </source>
</evidence>
<reference evidence="3 4" key="1">
    <citation type="journal article" date="2016" name="Genome Biol. Evol.">
        <title>Divergent and convergent evolution of fungal pathogenicity.</title>
        <authorList>
            <person name="Shang Y."/>
            <person name="Xiao G."/>
            <person name="Zheng P."/>
            <person name="Cen K."/>
            <person name="Zhan S."/>
            <person name="Wang C."/>
        </authorList>
    </citation>
    <scope>NUCLEOTIDE SEQUENCE [LARGE SCALE GENOMIC DNA]</scope>
    <source>
        <strain evidence="3 4">RCEF 1005</strain>
    </source>
</reference>
<keyword evidence="4" id="KW-1185">Reference proteome</keyword>
<dbReference type="Pfam" id="PF26528">
    <property type="entry name" value="SnoaL_6"/>
    <property type="match status" value="1"/>
</dbReference>
<dbReference type="EMBL" id="AZHF01000001">
    <property type="protein sequence ID" value="OAA81057.1"/>
    <property type="molecule type" value="Genomic_DNA"/>
</dbReference>
<evidence type="ECO:0000313" key="4">
    <source>
        <dbReference type="Proteomes" id="UP000076881"/>
    </source>
</evidence>
<evidence type="ECO:0000313" key="3">
    <source>
        <dbReference type="EMBL" id="OAA81057.1"/>
    </source>
</evidence>
<dbReference type="InterPro" id="IPR058931">
    <property type="entry name" value="SnoaL_6"/>
</dbReference>
<gene>
    <name evidence="3" type="ORF">LEL_00602</name>
</gene>